<dbReference type="PATRIC" id="fig|153151.4.peg.862"/>
<keyword evidence="1" id="KW-0812">Transmembrane</keyword>
<dbReference type="AlphaFoldDB" id="A0A150N631"/>
<evidence type="ECO:0000313" key="3">
    <source>
        <dbReference type="Proteomes" id="UP000075324"/>
    </source>
</evidence>
<evidence type="ECO:0000313" key="2">
    <source>
        <dbReference type="EMBL" id="KYD32153.1"/>
    </source>
</evidence>
<feature type="transmembrane region" description="Helical" evidence="1">
    <location>
        <begin position="49"/>
        <end position="68"/>
    </location>
</feature>
<name>A0A150N631_9BACL</name>
<dbReference type="InterPro" id="IPR058725">
    <property type="entry name" value="YczF"/>
</dbReference>
<organism evidence="2 3">
    <name type="scientific">Parageobacillus toebii</name>
    <dbReference type="NCBI Taxonomy" id="153151"/>
    <lineage>
        <taxon>Bacteria</taxon>
        <taxon>Bacillati</taxon>
        <taxon>Bacillota</taxon>
        <taxon>Bacilli</taxon>
        <taxon>Bacillales</taxon>
        <taxon>Anoxybacillaceae</taxon>
        <taxon>Parageobacillus</taxon>
    </lineage>
</organism>
<reference evidence="2 3" key="1">
    <citation type="submission" date="2016-01" db="EMBL/GenBank/DDBJ databases">
        <title>Draft Genome Sequences of Seven Thermophilic Sporeformers Isolated from Foods.</title>
        <authorList>
            <person name="Berendsen E.M."/>
            <person name="Wells-Bennik M.H."/>
            <person name="Krawcyk A.O."/>
            <person name="De Jong A."/>
            <person name="Holsappel S."/>
            <person name="Eijlander R.T."/>
            <person name="Kuipers O.P."/>
        </authorList>
    </citation>
    <scope>NUCLEOTIDE SEQUENCE [LARGE SCALE GENOMIC DNA]</scope>
    <source>
        <strain evidence="2 3">B4110</strain>
    </source>
</reference>
<protein>
    <submittedName>
        <fullName evidence="2">Uncharacterized protein</fullName>
    </submittedName>
</protein>
<dbReference type="RefSeq" id="WP_062677488.1">
    <property type="nucleotide sequence ID" value="NZ_LQYW01000020.1"/>
</dbReference>
<accession>A0A150N631</accession>
<dbReference type="EMBL" id="LQYW01000020">
    <property type="protein sequence ID" value="KYD32153.1"/>
    <property type="molecule type" value="Genomic_DNA"/>
</dbReference>
<comment type="caution">
    <text evidence="2">The sequence shown here is derived from an EMBL/GenBank/DDBJ whole genome shotgun (WGS) entry which is preliminary data.</text>
</comment>
<proteinExistence type="predicted"/>
<sequence>MKVLGISLFIGSILIGLAIEMDMLMGFTLRQSMRNVLNPFRVMETPETFILFLFLLLWVLDVLAALFLQKQKKM</sequence>
<evidence type="ECO:0000256" key="1">
    <source>
        <dbReference type="SAM" id="Phobius"/>
    </source>
</evidence>
<dbReference type="Pfam" id="PF26310">
    <property type="entry name" value="YczF"/>
    <property type="match status" value="1"/>
</dbReference>
<keyword evidence="1" id="KW-1133">Transmembrane helix</keyword>
<gene>
    <name evidence="2" type="ORF">B4110_3663</name>
</gene>
<keyword evidence="1" id="KW-0472">Membrane</keyword>
<dbReference type="Proteomes" id="UP000075324">
    <property type="component" value="Unassembled WGS sequence"/>
</dbReference>